<feature type="transmembrane region" description="Helical" evidence="1">
    <location>
        <begin position="39"/>
        <end position="58"/>
    </location>
</feature>
<dbReference type="AlphaFoldDB" id="A0A9W6DDB0"/>
<sequence>MDWNAIISFIRPELFVLIIFLYCLGLFLKKIPAFTAEWLIPIILLGASLFITIIYMGVVVEGEFTPIVIVTAVIQSVIIAAIAVFGNEIIKQLTQKRKFDK</sequence>
<feature type="transmembrane region" description="Helical" evidence="1">
    <location>
        <begin position="64"/>
        <end position="90"/>
    </location>
</feature>
<dbReference type="InterPro" id="IPR032111">
    <property type="entry name" value="Clostridium_phage_holin"/>
</dbReference>
<keyword evidence="1" id="KW-1133">Transmembrane helix</keyword>
<dbReference type="RefSeq" id="WP_281811546.1">
    <property type="nucleotide sequence ID" value="NZ_BRLB01000001.1"/>
</dbReference>
<keyword evidence="3" id="KW-1185">Reference proteome</keyword>
<keyword evidence="1" id="KW-0812">Transmembrane</keyword>
<evidence type="ECO:0008006" key="4">
    <source>
        <dbReference type="Google" id="ProtNLM"/>
    </source>
</evidence>
<name>A0A9W6DDB0_9FIRM</name>
<organism evidence="2 3">
    <name type="scientific">Vallitalea longa</name>
    <dbReference type="NCBI Taxonomy" id="2936439"/>
    <lineage>
        <taxon>Bacteria</taxon>
        <taxon>Bacillati</taxon>
        <taxon>Bacillota</taxon>
        <taxon>Clostridia</taxon>
        <taxon>Lachnospirales</taxon>
        <taxon>Vallitaleaceae</taxon>
        <taxon>Vallitalea</taxon>
    </lineage>
</organism>
<proteinExistence type="predicted"/>
<protein>
    <recommendedName>
        <fullName evidence="4">Holin</fullName>
    </recommendedName>
</protein>
<feature type="transmembrane region" description="Helical" evidence="1">
    <location>
        <begin position="6"/>
        <end position="27"/>
    </location>
</feature>
<keyword evidence="1" id="KW-0472">Membrane</keyword>
<dbReference type="Proteomes" id="UP001144256">
    <property type="component" value="Unassembled WGS sequence"/>
</dbReference>
<gene>
    <name evidence="2" type="ORF">SH1V18_03200</name>
</gene>
<reference evidence="2" key="1">
    <citation type="submission" date="2022-06" db="EMBL/GenBank/DDBJ databases">
        <title>Vallitalea longa sp. nov., an anaerobic bacterium isolated from marine sediment.</title>
        <authorList>
            <person name="Hirano S."/>
            <person name="Terahara T."/>
            <person name="Mori K."/>
            <person name="Hamada M."/>
            <person name="Matsumoto R."/>
            <person name="Kobayashi T."/>
        </authorList>
    </citation>
    <scope>NUCLEOTIDE SEQUENCE</scope>
    <source>
        <strain evidence="2">SH18-1</strain>
    </source>
</reference>
<dbReference type="EMBL" id="BRLB01000001">
    <property type="protein sequence ID" value="GKX27840.1"/>
    <property type="molecule type" value="Genomic_DNA"/>
</dbReference>
<comment type="caution">
    <text evidence="2">The sequence shown here is derived from an EMBL/GenBank/DDBJ whole genome shotgun (WGS) entry which is preliminary data.</text>
</comment>
<dbReference type="Pfam" id="PF16079">
    <property type="entry name" value="Phage_holin_5_2"/>
    <property type="match status" value="1"/>
</dbReference>
<accession>A0A9W6DDB0</accession>
<evidence type="ECO:0000313" key="2">
    <source>
        <dbReference type="EMBL" id="GKX27840.1"/>
    </source>
</evidence>
<evidence type="ECO:0000313" key="3">
    <source>
        <dbReference type="Proteomes" id="UP001144256"/>
    </source>
</evidence>
<evidence type="ECO:0000256" key="1">
    <source>
        <dbReference type="SAM" id="Phobius"/>
    </source>
</evidence>